<evidence type="ECO:0000313" key="2">
    <source>
        <dbReference type="Proteomes" id="UP000249557"/>
    </source>
</evidence>
<dbReference type="EMBL" id="QFNK01000169">
    <property type="protein sequence ID" value="PZO84678.1"/>
    <property type="molecule type" value="Genomic_DNA"/>
</dbReference>
<evidence type="ECO:0000313" key="1">
    <source>
        <dbReference type="EMBL" id="PZO84678.1"/>
    </source>
</evidence>
<organism evidence="1 2">
    <name type="scientific">Micavibrio aeruginosavorus</name>
    <dbReference type="NCBI Taxonomy" id="349221"/>
    <lineage>
        <taxon>Bacteria</taxon>
        <taxon>Pseudomonadati</taxon>
        <taxon>Bdellovibrionota</taxon>
        <taxon>Bdellovibrionia</taxon>
        <taxon>Bdellovibrionales</taxon>
        <taxon>Pseudobdellovibrionaceae</taxon>
        <taxon>Micavibrio</taxon>
    </lineage>
</organism>
<name>A0A2W5BT20_9BACT</name>
<dbReference type="AlphaFoldDB" id="A0A2W5BT20"/>
<protein>
    <submittedName>
        <fullName evidence="1">Uncharacterized protein</fullName>
    </submittedName>
</protein>
<dbReference type="Proteomes" id="UP000249557">
    <property type="component" value="Unassembled WGS sequence"/>
</dbReference>
<gene>
    <name evidence="1" type="ORF">DI626_08090</name>
</gene>
<accession>A0A2W5BT20</accession>
<sequence length="125" mass="14067">MILSDPFKEVIDPHSRKLPVVSAIAVEDTFVKVLMHGVGSIRQYQYHDVVLTRAWRNAGLKANFICDYSSFNSDVSIDGKFGVDGDRFVIQVENGCVRSVLEALETIKVITLEQKSDCYMLLNIK</sequence>
<proteinExistence type="predicted"/>
<reference evidence="1 2" key="1">
    <citation type="submission" date="2017-08" db="EMBL/GenBank/DDBJ databases">
        <title>Infants hospitalized years apart are colonized by the same room-sourced microbial strains.</title>
        <authorList>
            <person name="Brooks B."/>
            <person name="Olm M.R."/>
            <person name="Firek B.A."/>
            <person name="Baker R."/>
            <person name="Thomas B.C."/>
            <person name="Morowitz M.J."/>
            <person name="Banfield J.F."/>
        </authorList>
    </citation>
    <scope>NUCLEOTIDE SEQUENCE [LARGE SCALE GENOMIC DNA]</scope>
    <source>
        <strain evidence="1">S2_018_000_R2_104</strain>
    </source>
</reference>
<comment type="caution">
    <text evidence="1">The sequence shown here is derived from an EMBL/GenBank/DDBJ whole genome shotgun (WGS) entry which is preliminary data.</text>
</comment>